<sequence length="253" mass="26181">MSGPESSGFAAALARLPSVQKSARGAPAYSRFVNRRAGGILAAGAYHLGLSPNVVTAVSAVCTFAGVATIALVEPAPLVGLLVCAALVLGYALDSADGQLARLRGGGSPAGEWLDHVVDAAKLSALHLAVLVAGYRFFDLPAGHLLVPIGFTVVAAVLFFGMTLNDQLRRVHGARRAESARPSVVRSLLVVPTDYGVLCLAFLLYGFRDVFAVTYGLLFLANLAFLLMALPKWFTDMAGLAPAGGGNDGTGRT</sequence>
<keyword evidence="3" id="KW-1133">Transmembrane helix</keyword>
<dbReference type="GO" id="GO:0008654">
    <property type="term" value="P:phospholipid biosynthetic process"/>
    <property type="evidence" value="ECO:0007669"/>
    <property type="project" value="InterPro"/>
</dbReference>
<feature type="transmembrane region" description="Helical" evidence="3">
    <location>
        <begin position="184"/>
        <end position="205"/>
    </location>
</feature>
<dbReference type="Proteomes" id="UP000198727">
    <property type="component" value="Unassembled WGS sequence"/>
</dbReference>
<name>A0A1I5Z6Q0_9PSEU</name>
<protein>
    <submittedName>
        <fullName evidence="4">CDP-alcohol phosphatidyltransferase</fullName>
    </submittedName>
</protein>
<dbReference type="EMBL" id="FOWW01000008">
    <property type="protein sequence ID" value="SFQ52143.1"/>
    <property type="molecule type" value="Genomic_DNA"/>
</dbReference>
<feature type="transmembrane region" description="Helical" evidence="3">
    <location>
        <begin position="144"/>
        <end position="164"/>
    </location>
</feature>
<keyword evidence="1 2" id="KW-0808">Transferase</keyword>
<dbReference type="Gene3D" id="1.20.120.1760">
    <property type="match status" value="1"/>
</dbReference>
<dbReference type="PROSITE" id="PS00379">
    <property type="entry name" value="CDP_ALCOHOL_P_TRANSF"/>
    <property type="match status" value="1"/>
</dbReference>
<dbReference type="InterPro" id="IPR043130">
    <property type="entry name" value="CDP-OH_PTrfase_TM_dom"/>
</dbReference>
<dbReference type="OrthoDB" id="7390033at2"/>
<dbReference type="RefSeq" id="WP_092533726.1">
    <property type="nucleotide sequence ID" value="NZ_FOWW01000008.1"/>
</dbReference>
<dbReference type="Pfam" id="PF01066">
    <property type="entry name" value="CDP-OH_P_transf"/>
    <property type="match status" value="1"/>
</dbReference>
<dbReference type="InterPro" id="IPR048254">
    <property type="entry name" value="CDP_ALCOHOL_P_TRANSF_CS"/>
</dbReference>
<evidence type="ECO:0000256" key="1">
    <source>
        <dbReference type="ARBA" id="ARBA00022679"/>
    </source>
</evidence>
<feature type="transmembrane region" description="Helical" evidence="3">
    <location>
        <begin position="211"/>
        <end position="230"/>
    </location>
</feature>
<keyword evidence="5" id="KW-1185">Reference proteome</keyword>
<dbReference type="STRING" id="587909.SAMN05421810_108273"/>
<proteinExistence type="inferred from homology"/>
<keyword evidence="3" id="KW-0812">Transmembrane</keyword>
<comment type="similarity">
    <text evidence="2">Belongs to the CDP-alcohol phosphatidyltransferase class-I family.</text>
</comment>
<dbReference type="InterPro" id="IPR000462">
    <property type="entry name" value="CDP-OH_P_trans"/>
</dbReference>
<accession>A0A1I5Z6Q0</accession>
<gene>
    <name evidence="4" type="ORF">SAMN05421810_108273</name>
</gene>
<evidence type="ECO:0000313" key="5">
    <source>
        <dbReference type="Proteomes" id="UP000198727"/>
    </source>
</evidence>
<evidence type="ECO:0000256" key="2">
    <source>
        <dbReference type="RuleBase" id="RU003750"/>
    </source>
</evidence>
<reference evidence="5" key="1">
    <citation type="submission" date="2016-10" db="EMBL/GenBank/DDBJ databases">
        <authorList>
            <person name="Varghese N."/>
            <person name="Submissions S."/>
        </authorList>
    </citation>
    <scope>NUCLEOTIDE SEQUENCE [LARGE SCALE GENOMIC DNA]</scope>
    <source>
        <strain evidence="5">CGMCC 4.5579</strain>
    </source>
</reference>
<dbReference type="AlphaFoldDB" id="A0A1I5Z6Q0"/>
<keyword evidence="3" id="KW-0472">Membrane</keyword>
<dbReference type="GO" id="GO:0016780">
    <property type="term" value="F:phosphotransferase activity, for other substituted phosphate groups"/>
    <property type="evidence" value="ECO:0007669"/>
    <property type="project" value="InterPro"/>
</dbReference>
<feature type="transmembrane region" description="Helical" evidence="3">
    <location>
        <begin position="78"/>
        <end position="96"/>
    </location>
</feature>
<evidence type="ECO:0000313" key="4">
    <source>
        <dbReference type="EMBL" id="SFQ52143.1"/>
    </source>
</evidence>
<evidence type="ECO:0000256" key="3">
    <source>
        <dbReference type="SAM" id="Phobius"/>
    </source>
</evidence>
<dbReference type="GO" id="GO:0016020">
    <property type="term" value="C:membrane"/>
    <property type="evidence" value="ECO:0007669"/>
    <property type="project" value="InterPro"/>
</dbReference>
<organism evidence="4 5">
    <name type="scientific">Amycolatopsis arida</name>
    <dbReference type="NCBI Taxonomy" id="587909"/>
    <lineage>
        <taxon>Bacteria</taxon>
        <taxon>Bacillati</taxon>
        <taxon>Actinomycetota</taxon>
        <taxon>Actinomycetes</taxon>
        <taxon>Pseudonocardiales</taxon>
        <taxon>Pseudonocardiaceae</taxon>
        <taxon>Amycolatopsis</taxon>
    </lineage>
</organism>